<reference evidence="1 2" key="2">
    <citation type="journal article" date="2017" name="Genome Biol.">
        <title>New reference genome sequences of hot pepper reveal the massive evolution of plant disease-resistance genes by retroduplication.</title>
        <authorList>
            <person name="Kim S."/>
            <person name="Park J."/>
            <person name="Yeom S.I."/>
            <person name="Kim Y.M."/>
            <person name="Seo E."/>
            <person name="Kim K.T."/>
            <person name="Kim M.S."/>
            <person name="Lee J.M."/>
            <person name="Cheong K."/>
            <person name="Shin H.S."/>
            <person name="Kim S.B."/>
            <person name="Han K."/>
            <person name="Lee J."/>
            <person name="Park M."/>
            <person name="Lee H.A."/>
            <person name="Lee H.Y."/>
            <person name="Lee Y."/>
            <person name="Oh S."/>
            <person name="Lee J.H."/>
            <person name="Choi E."/>
            <person name="Choi E."/>
            <person name="Lee S.E."/>
            <person name="Jeon J."/>
            <person name="Kim H."/>
            <person name="Choi G."/>
            <person name="Song H."/>
            <person name="Lee J."/>
            <person name="Lee S.C."/>
            <person name="Kwon J.K."/>
            <person name="Lee H.Y."/>
            <person name="Koo N."/>
            <person name="Hong Y."/>
            <person name="Kim R.W."/>
            <person name="Kang W.H."/>
            <person name="Huh J.H."/>
            <person name="Kang B.C."/>
            <person name="Yang T.J."/>
            <person name="Lee Y.H."/>
            <person name="Bennetzen J.L."/>
            <person name="Choi D."/>
        </authorList>
    </citation>
    <scope>NUCLEOTIDE SEQUENCE [LARGE SCALE GENOMIC DNA]</scope>
    <source>
        <strain evidence="2">cv. CM334</strain>
    </source>
</reference>
<keyword evidence="2" id="KW-1185">Reference proteome</keyword>
<dbReference type="Gramene" id="PHT75602">
    <property type="protein sequence ID" value="PHT75602"/>
    <property type="gene ID" value="T459_19124"/>
</dbReference>
<gene>
    <name evidence="1" type="ORF">T459_19124</name>
</gene>
<protein>
    <submittedName>
        <fullName evidence="1">Uncharacterized protein</fullName>
    </submittedName>
</protein>
<proteinExistence type="predicted"/>
<sequence>MTIPIIQVPSITPELSGSNTLAHKIKGQFDEKAFAPLKKSSYDFSNLARLGELKDDVTSEQIHGLTEAQMKLRKQGHYVGTPKFGLGFKLP</sequence>
<dbReference type="AlphaFoldDB" id="A0A2G2Z0R4"/>
<dbReference type="Proteomes" id="UP000222542">
    <property type="component" value="Unassembled WGS sequence"/>
</dbReference>
<accession>A0A2G2Z0R4</accession>
<reference evidence="1 2" key="1">
    <citation type="journal article" date="2014" name="Nat. Genet.">
        <title>Genome sequence of the hot pepper provides insights into the evolution of pungency in Capsicum species.</title>
        <authorList>
            <person name="Kim S."/>
            <person name="Park M."/>
            <person name="Yeom S.I."/>
            <person name="Kim Y.M."/>
            <person name="Lee J.M."/>
            <person name="Lee H.A."/>
            <person name="Seo E."/>
            <person name="Choi J."/>
            <person name="Cheong K."/>
            <person name="Kim K.T."/>
            <person name="Jung K."/>
            <person name="Lee G.W."/>
            <person name="Oh S.K."/>
            <person name="Bae C."/>
            <person name="Kim S.B."/>
            <person name="Lee H.Y."/>
            <person name="Kim S.Y."/>
            <person name="Kim M.S."/>
            <person name="Kang B.C."/>
            <person name="Jo Y.D."/>
            <person name="Yang H.B."/>
            <person name="Jeong H.J."/>
            <person name="Kang W.H."/>
            <person name="Kwon J.K."/>
            <person name="Shin C."/>
            <person name="Lim J.Y."/>
            <person name="Park J.H."/>
            <person name="Huh J.H."/>
            <person name="Kim J.S."/>
            <person name="Kim B.D."/>
            <person name="Cohen O."/>
            <person name="Paran I."/>
            <person name="Suh M.C."/>
            <person name="Lee S.B."/>
            <person name="Kim Y.K."/>
            <person name="Shin Y."/>
            <person name="Noh S.J."/>
            <person name="Park J."/>
            <person name="Seo Y.S."/>
            <person name="Kwon S.Y."/>
            <person name="Kim H.A."/>
            <person name="Park J.M."/>
            <person name="Kim H.J."/>
            <person name="Choi S.B."/>
            <person name="Bosland P.W."/>
            <person name="Reeves G."/>
            <person name="Jo S.H."/>
            <person name="Lee B.W."/>
            <person name="Cho H.T."/>
            <person name="Choi H.S."/>
            <person name="Lee M.S."/>
            <person name="Yu Y."/>
            <person name="Do Choi Y."/>
            <person name="Park B.S."/>
            <person name="van Deynze A."/>
            <person name="Ashrafi H."/>
            <person name="Hill T."/>
            <person name="Kim W.T."/>
            <person name="Pai H.S."/>
            <person name="Ahn H.K."/>
            <person name="Yeam I."/>
            <person name="Giovannoni J.J."/>
            <person name="Rose J.K."/>
            <person name="Sorensen I."/>
            <person name="Lee S.J."/>
            <person name="Kim R.W."/>
            <person name="Choi I.Y."/>
            <person name="Choi B.S."/>
            <person name="Lim J.S."/>
            <person name="Lee Y.H."/>
            <person name="Choi D."/>
        </authorList>
    </citation>
    <scope>NUCLEOTIDE SEQUENCE [LARGE SCALE GENOMIC DNA]</scope>
    <source>
        <strain evidence="2">cv. CM334</strain>
    </source>
</reference>
<name>A0A2G2Z0R4_CAPAN</name>
<dbReference type="EMBL" id="AYRZ02000007">
    <property type="protein sequence ID" value="PHT75602.1"/>
    <property type="molecule type" value="Genomic_DNA"/>
</dbReference>
<organism evidence="1 2">
    <name type="scientific">Capsicum annuum</name>
    <name type="common">Capsicum pepper</name>
    <dbReference type="NCBI Taxonomy" id="4072"/>
    <lineage>
        <taxon>Eukaryota</taxon>
        <taxon>Viridiplantae</taxon>
        <taxon>Streptophyta</taxon>
        <taxon>Embryophyta</taxon>
        <taxon>Tracheophyta</taxon>
        <taxon>Spermatophyta</taxon>
        <taxon>Magnoliopsida</taxon>
        <taxon>eudicotyledons</taxon>
        <taxon>Gunneridae</taxon>
        <taxon>Pentapetalae</taxon>
        <taxon>asterids</taxon>
        <taxon>lamiids</taxon>
        <taxon>Solanales</taxon>
        <taxon>Solanaceae</taxon>
        <taxon>Solanoideae</taxon>
        <taxon>Capsiceae</taxon>
        <taxon>Capsicum</taxon>
    </lineage>
</organism>
<comment type="caution">
    <text evidence="1">The sequence shown here is derived from an EMBL/GenBank/DDBJ whole genome shotgun (WGS) entry which is preliminary data.</text>
</comment>
<evidence type="ECO:0000313" key="1">
    <source>
        <dbReference type="EMBL" id="PHT75602.1"/>
    </source>
</evidence>
<evidence type="ECO:0000313" key="2">
    <source>
        <dbReference type="Proteomes" id="UP000222542"/>
    </source>
</evidence>